<dbReference type="EMBL" id="JBHMAF010000007">
    <property type="protein sequence ID" value="MFB9757185.1"/>
    <property type="molecule type" value="Genomic_DNA"/>
</dbReference>
<dbReference type="SMART" id="SM00014">
    <property type="entry name" value="acidPPc"/>
    <property type="match status" value="1"/>
</dbReference>
<keyword evidence="1" id="KW-0472">Membrane</keyword>
<organism evidence="3 4">
    <name type="scientific">Ectobacillus funiculus</name>
    <dbReference type="NCBI Taxonomy" id="137993"/>
    <lineage>
        <taxon>Bacteria</taxon>
        <taxon>Bacillati</taxon>
        <taxon>Bacillota</taxon>
        <taxon>Bacilli</taxon>
        <taxon>Bacillales</taxon>
        <taxon>Bacillaceae</taxon>
        <taxon>Ectobacillus</taxon>
    </lineage>
</organism>
<feature type="transmembrane region" description="Helical" evidence="1">
    <location>
        <begin position="126"/>
        <end position="144"/>
    </location>
</feature>
<feature type="transmembrane region" description="Helical" evidence="1">
    <location>
        <begin position="100"/>
        <end position="119"/>
    </location>
</feature>
<dbReference type="InterPro" id="IPR036938">
    <property type="entry name" value="PAP2/HPO_sf"/>
</dbReference>
<keyword evidence="4" id="KW-1185">Reference proteome</keyword>
<dbReference type="Pfam" id="PF01569">
    <property type="entry name" value="PAP2"/>
    <property type="match status" value="1"/>
</dbReference>
<feature type="transmembrane region" description="Helical" evidence="1">
    <location>
        <begin position="23"/>
        <end position="44"/>
    </location>
</feature>
<feature type="transmembrane region" description="Helical" evidence="1">
    <location>
        <begin position="150"/>
        <end position="167"/>
    </location>
</feature>
<evidence type="ECO:0000259" key="2">
    <source>
        <dbReference type="SMART" id="SM00014"/>
    </source>
</evidence>
<evidence type="ECO:0000313" key="3">
    <source>
        <dbReference type="EMBL" id="MFB9757185.1"/>
    </source>
</evidence>
<name>A0ABV5W9B7_9BACI</name>
<accession>A0ABV5W9B7</accession>
<proteinExistence type="predicted"/>
<feature type="transmembrane region" description="Helical" evidence="1">
    <location>
        <begin position="56"/>
        <end position="80"/>
    </location>
</feature>
<evidence type="ECO:0000313" key="4">
    <source>
        <dbReference type="Proteomes" id="UP001589609"/>
    </source>
</evidence>
<keyword evidence="1" id="KW-0812">Transmembrane</keyword>
<dbReference type="InterPro" id="IPR000326">
    <property type="entry name" value="PAP2/HPO"/>
</dbReference>
<dbReference type="SUPFAM" id="SSF48317">
    <property type="entry name" value="Acid phosphatase/Vanadium-dependent haloperoxidase"/>
    <property type="match status" value="1"/>
</dbReference>
<dbReference type="PANTHER" id="PTHR14969:SF58">
    <property type="entry name" value="UNDECAPRENYL-DIPHOSPHATASE BCRC"/>
    <property type="match status" value="1"/>
</dbReference>
<dbReference type="RefSeq" id="WP_379947496.1">
    <property type="nucleotide sequence ID" value="NZ_JBHMAF010000007.1"/>
</dbReference>
<dbReference type="CDD" id="cd03385">
    <property type="entry name" value="PAP2_BcrC_like"/>
    <property type="match status" value="1"/>
</dbReference>
<comment type="caution">
    <text evidence="3">The sequence shown here is derived from an EMBL/GenBank/DDBJ whole genome shotgun (WGS) entry which is preliminary data.</text>
</comment>
<protein>
    <submittedName>
        <fullName evidence="3">Undecaprenyl-diphosphatase</fullName>
    </submittedName>
</protein>
<gene>
    <name evidence="3" type="ORF">ACFFMS_01270</name>
</gene>
<dbReference type="InterPro" id="IPR033879">
    <property type="entry name" value="UPP_Pase"/>
</dbReference>
<evidence type="ECO:0000256" key="1">
    <source>
        <dbReference type="SAM" id="Phobius"/>
    </source>
</evidence>
<dbReference type="PANTHER" id="PTHR14969">
    <property type="entry name" value="SPHINGOSINE-1-PHOSPHATE PHOSPHOHYDROLASE"/>
    <property type="match status" value="1"/>
</dbReference>
<keyword evidence="1" id="KW-1133">Transmembrane helix</keyword>
<feature type="domain" description="Phosphatidic acid phosphatase type 2/haloperoxidase" evidence="2">
    <location>
        <begin position="57"/>
        <end position="165"/>
    </location>
</feature>
<reference evidence="3 4" key="1">
    <citation type="submission" date="2024-09" db="EMBL/GenBank/DDBJ databases">
        <authorList>
            <person name="Sun Q."/>
            <person name="Mori K."/>
        </authorList>
    </citation>
    <scope>NUCLEOTIDE SEQUENCE [LARGE SCALE GENOMIC DNA]</scope>
    <source>
        <strain evidence="3 4">JCM 11201</strain>
    </source>
</reference>
<sequence length="199" mass="22759">MNYTAFQWINGWAGHSALLDKTMIWITNSAPFVAVLFMIILWFSSANRKTAMAKQYTALYTVLSMMLALFLNVLLHHFYYHARPFVMHHVHQLVSHSKDSSFVSDHGILVFTIASMLLLRKDAWKYIACIWAVLVGVSRIYVGVHYPADIIGAAVLSWGTSASILYLSGRIEPFAQFVFRIYNHLTKRIPALSKYNHTM</sequence>
<dbReference type="Gene3D" id="1.20.144.10">
    <property type="entry name" value="Phosphatidic acid phosphatase type 2/haloperoxidase"/>
    <property type="match status" value="1"/>
</dbReference>
<dbReference type="Proteomes" id="UP001589609">
    <property type="component" value="Unassembled WGS sequence"/>
</dbReference>